<dbReference type="EMBL" id="JBHTKR010000004">
    <property type="protein sequence ID" value="MFD1195083.1"/>
    <property type="molecule type" value="Genomic_DNA"/>
</dbReference>
<feature type="transmembrane region" description="Helical" evidence="1">
    <location>
        <begin position="151"/>
        <end position="169"/>
    </location>
</feature>
<feature type="transmembrane region" description="Helical" evidence="1">
    <location>
        <begin position="223"/>
        <end position="243"/>
    </location>
</feature>
<evidence type="ECO:0008006" key="4">
    <source>
        <dbReference type="Google" id="ProtNLM"/>
    </source>
</evidence>
<feature type="transmembrane region" description="Helical" evidence="1">
    <location>
        <begin position="296"/>
        <end position="315"/>
    </location>
</feature>
<name>A0ABW3TDH9_9RHOB</name>
<accession>A0ABW3TDH9</accession>
<feature type="transmembrane region" description="Helical" evidence="1">
    <location>
        <begin position="354"/>
        <end position="374"/>
    </location>
</feature>
<dbReference type="RefSeq" id="WP_380791420.1">
    <property type="nucleotide sequence ID" value="NZ_JBHTKR010000004.1"/>
</dbReference>
<sequence length="520" mass="56985">MSQSFLIRLVLILLVLATLYRILPVFMGQPYLSEVFMTEDGYLMLTVARNIATGLGMSVSEGTIDTNGVQPLATYIFTLPYLITGGDKVSSLIGIHLISAAIALAAALTLRALAVRSFARQDDNPAWPWLVAGLWFTGPLLLRHTMNGLETGLYTLATLVVLVWFTRVLDKGEAARLSDRMILGALCGLAFLSRNDAVFLCIGVFGFWFLFNLANLRMGLIASFARIVPPGILSLVFAAPWLINNQILFGSIVPISGTAQSLGAHFGQNLPLLPSKLFEYHFPMLPVPTSLETNPLVIISGSALIMVILSVFAWRTWQRGGVIRYVLAAYAVQALLLSLYYGLLFGAPHFLSRYLAPIAPLMIIATASVLLDLLRWVVPAHAARLATGFGMMALLLSTALWVRPFLPGFTQGHFQVVSWIEENVPDEVWVGAVQTGTLGYWHDRTINLDGKVNPEALAELRAKGQALEYAVKSKIVYLADWNGLTGWAELPDGDFNQNFEVIVDQPEVNLAVLRRIGATQ</sequence>
<reference evidence="3" key="1">
    <citation type="journal article" date="2019" name="Int. J. Syst. Evol. Microbiol.">
        <title>The Global Catalogue of Microorganisms (GCM) 10K type strain sequencing project: providing services to taxonomists for standard genome sequencing and annotation.</title>
        <authorList>
            <consortium name="The Broad Institute Genomics Platform"/>
            <consortium name="The Broad Institute Genome Sequencing Center for Infectious Disease"/>
            <person name="Wu L."/>
            <person name="Ma J."/>
        </authorList>
    </citation>
    <scope>NUCLEOTIDE SEQUENCE [LARGE SCALE GENOMIC DNA]</scope>
    <source>
        <strain evidence="3">CCUG 55328</strain>
    </source>
</reference>
<feature type="transmembrane region" description="Helical" evidence="1">
    <location>
        <begin position="6"/>
        <end position="23"/>
    </location>
</feature>
<keyword evidence="3" id="KW-1185">Reference proteome</keyword>
<feature type="transmembrane region" description="Helical" evidence="1">
    <location>
        <begin position="386"/>
        <end position="406"/>
    </location>
</feature>
<feature type="transmembrane region" description="Helical" evidence="1">
    <location>
        <begin position="322"/>
        <end position="342"/>
    </location>
</feature>
<comment type="caution">
    <text evidence="2">The sequence shown here is derived from an EMBL/GenBank/DDBJ whole genome shotgun (WGS) entry which is preliminary data.</text>
</comment>
<feature type="transmembrane region" description="Helical" evidence="1">
    <location>
        <begin position="181"/>
        <end position="211"/>
    </location>
</feature>
<keyword evidence="1" id="KW-1133">Transmembrane helix</keyword>
<dbReference type="Proteomes" id="UP001597151">
    <property type="component" value="Unassembled WGS sequence"/>
</dbReference>
<evidence type="ECO:0000313" key="3">
    <source>
        <dbReference type="Proteomes" id="UP001597151"/>
    </source>
</evidence>
<feature type="transmembrane region" description="Helical" evidence="1">
    <location>
        <begin position="92"/>
        <end position="114"/>
    </location>
</feature>
<evidence type="ECO:0000313" key="2">
    <source>
        <dbReference type="EMBL" id="MFD1195083.1"/>
    </source>
</evidence>
<proteinExistence type="predicted"/>
<protein>
    <recommendedName>
        <fullName evidence="4">Glycosyltransferase RgtA/B/C/D-like domain-containing protein</fullName>
    </recommendedName>
</protein>
<keyword evidence="1" id="KW-0812">Transmembrane</keyword>
<gene>
    <name evidence="2" type="ORF">ACFQ3C_10415</name>
</gene>
<evidence type="ECO:0000256" key="1">
    <source>
        <dbReference type="SAM" id="Phobius"/>
    </source>
</evidence>
<organism evidence="2 3">
    <name type="scientific">Seohaeicola saemankumensis</name>
    <dbReference type="NCBI Taxonomy" id="481181"/>
    <lineage>
        <taxon>Bacteria</taxon>
        <taxon>Pseudomonadati</taxon>
        <taxon>Pseudomonadota</taxon>
        <taxon>Alphaproteobacteria</taxon>
        <taxon>Rhodobacterales</taxon>
        <taxon>Roseobacteraceae</taxon>
        <taxon>Seohaeicola</taxon>
    </lineage>
</organism>
<keyword evidence="1" id="KW-0472">Membrane</keyword>